<accession>A0A1J4KXM1</accession>
<evidence type="ECO:0000313" key="2">
    <source>
        <dbReference type="Proteomes" id="UP000179807"/>
    </source>
</evidence>
<dbReference type="RefSeq" id="XP_068369119.1">
    <property type="nucleotide sequence ID" value="XM_068514167.1"/>
</dbReference>
<name>A0A1J4KXM1_9EUKA</name>
<dbReference type="VEuPathDB" id="TrichDB:TRFO_42153"/>
<evidence type="ECO:0000313" key="1">
    <source>
        <dbReference type="EMBL" id="OHT15983.1"/>
    </source>
</evidence>
<reference evidence="1" key="1">
    <citation type="submission" date="2016-10" db="EMBL/GenBank/DDBJ databases">
        <authorList>
            <person name="Benchimol M."/>
            <person name="Almeida L.G."/>
            <person name="Vasconcelos A.T."/>
            <person name="Perreira-Neves A."/>
            <person name="Rosa I.A."/>
            <person name="Tasca T."/>
            <person name="Bogo M.R."/>
            <person name="de Souza W."/>
        </authorList>
    </citation>
    <scope>NUCLEOTIDE SEQUENCE [LARGE SCALE GENOMIC DNA]</scope>
    <source>
        <strain evidence="1">K</strain>
    </source>
</reference>
<keyword evidence="2" id="KW-1185">Reference proteome</keyword>
<gene>
    <name evidence="1" type="ORF">TRFO_42153</name>
</gene>
<dbReference type="EMBL" id="MLAK01000163">
    <property type="protein sequence ID" value="OHT15983.1"/>
    <property type="molecule type" value="Genomic_DNA"/>
</dbReference>
<comment type="caution">
    <text evidence="1">The sequence shown here is derived from an EMBL/GenBank/DDBJ whole genome shotgun (WGS) entry which is preliminary data.</text>
</comment>
<protein>
    <submittedName>
        <fullName evidence="1">Uncharacterized protein</fullName>
    </submittedName>
</protein>
<organism evidence="1 2">
    <name type="scientific">Tritrichomonas foetus</name>
    <dbReference type="NCBI Taxonomy" id="1144522"/>
    <lineage>
        <taxon>Eukaryota</taxon>
        <taxon>Metamonada</taxon>
        <taxon>Parabasalia</taxon>
        <taxon>Tritrichomonadida</taxon>
        <taxon>Tritrichomonadidae</taxon>
        <taxon>Tritrichomonas</taxon>
    </lineage>
</organism>
<sequence>MYEILLDTIHFDFISSKQLNQKLLKTNINDNYTNNNNTNSNNIIIKWRPINIQDTEITYDIDESAKRIINFFDSCSTNHNISFSETNITDKQIYFKPKKLIIYQTNDDNENNQHIGIFVDGSSIGVGIHVTFFSIQELIDKKKKTNSGILHISDNINIRIINIEFTLICQKSENIDICLSHEGK</sequence>
<dbReference type="Proteomes" id="UP000179807">
    <property type="component" value="Unassembled WGS sequence"/>
</dbReference>
<dbReference type="AlphaFoldDB" id="A0A1J4KXM1"/>
<dbReference type="GeneID" id="94848871"/>
<proteinExistence type="predicted"/>